<evidence type="ECO:0000256" key="2">
    <source>
        <dbReference type="ARBA" id="ARBA00023015"/>
    </source>
</evidence>
<comment type="similarity">
    <text evidence="1">Belongs to the phage antitermination Q type 1 family.</text>
</comment>
<dbReference type="AlphaFoldDB" id="A0A5E7EUN4"/>
<evidence type="ECO:0000256" key="4">
    <source>
        <dbReference type="ARBA" id="ARBA00023163"/>
    </source>
</evidence>
<dbReference type="InterPro" id="IPR010534">
    <property type="entry name" value="Phage_933W_GpQ"/>
</dbReference>
<evidence type="ECO:0008006" key="7">
    <source>
        <dbReference type="Google" id="ProtNLM"/>
    </source>
</evidence>
<keyword evidence="3" id="KW-0238">DNA-binding</keyword>
<dbReference type="GO" id="GO:0060567">
    <property type="term" value="P:negative regulation of termination of DNA-templated transcription"/>
    <property type="evidence" value="ECO:0007669"/>
    <property type="project" value="InterPro"/>
</dbReference>
<proteinExistence type="inferred from homology"/>
<gene>
    <name evidence="5" type="ORF">PS723_04958</name>
</gene>
<dbReference type="Pfam" id="PF06530">
    <property type="entry name" value="Phage_antitermQ"/>
    <property type="match status" value="1"/>
</dbReference>
<keyword evidence="2" id="KW-0805">Transcription regulation</keyword>
<accession>A0A5E7EUN4</accession>
<protein>
    <recommendedName>
        <fullName evidence="7">Antitermination protein Q</fullName>
    </recommendedName>
</protein>
<keyword evidence="4" id="KW-0804">Transcription</keyword>
<name>A0A5E7EUN4_PSEFL</name>
<evidence type="ECO:0000256" key="3">
    <source>
        <dbReference type="ARBA" id="ARBA00023125"/>
    </source>
</evidence>
<dbReference type="GO" id="GO:0003677">
    <property type="term" value="F:DNA binding"/>
    <property type="evidence" value="ECO:0007669"/>
    <property type="project" value="UniProtKB-KW"/>
</dbReference>
<evidence type="ECO:0000313" key="5">
    <source>
        <dbReference type="EMBL" id="VVO30588.1"/>
    </source>
</evidence>
<dbReference type="EMBL" id="CABVHY010000029">
    <property type="protein sequence ID" value="VVO30588.1"/>
    <property type="molecule type" value="Genomic_DNA"/>
</dbReference>
<organism evidence="5 6">
    <name type="scientific">Pseudomonas fluorescens</name>
    <dbReference type="NCBI Taxonomy" id="294"/>
    <lineage>
        <taxon>Bacteria</taxon>
        <taxon>Pseudomonadati</taxon>
        <taxon>Pseudomonadota</taxon>
        <taxon>Gammaproteobacteria</taxon>
        <taxon>Pseudomonadales</taxon>
        <taxon>Pseudomonadaceae</taxon>
        <taxon>Pseudomonas</taxon>
    </lineage>
</organism>
<sequence length="129" mass="14642">MTIRKPLKRALGDTEYLLEQWGWWRMTGMGVPRYVSPLLALMRDNVPSVSASEGFVITDDHALVVDGAVARLTKRNQQMGDFIWYYYGAKWPMLRLAKKHDMSEAKARELVRSGVAWIDGVLEGLSEVA</sequence>
<evidence type="ECO:0000256" key="1">
    <source>
        <dbReference type="ARBA" id="ARBA00010234"/>
    </source>
</evidence>
<dbReference type="RefSeq" id="WP_150806248.1">
    <property type="nucleotide sequence ID" value="NZ_CABVHY010000029.1"/>
</dbReference>
<evidence type="ECO:0000313" key="6">
    <source>
        <dbReference type="Proteomes" id="UP000379480"/>
    </source>
</evidence>
<reference evidence="5 6" key="1">
    <citation type="submission" date="2019-09" db="EMBL/GenBank/DDBJ databases">
        <authorList>
            <person name="Chandra G."/>
            <person name="Truman W A."/>
        </authorList>
    </citation>
    <scope>NUCLEOTIDE SEQUENCE [LARGE SCALE GENOMIC DNA]</scope>
    <source>
        <strain evidence="5">PS723</strain>
    </source>
</reference>
<dbReference type="OrthoDB" id="6401714at2"/>
<dbReference type="Proteomes" id="UP000379480">
    <property type="component" value="Unassembled WGS sequence"/>
</dbReference>